<keyword evidence="1" id="KW-0645">Protease</keyword>
<dbReference type="InterPro" id="IPR013784">
    <property type="entry name" value="Carb-bd-like_fold"/>
</dbReference>
<dbReference type="AlphaFoldDB" id="A0A3D4V8W4"/>
<protein>
    <submittedName>
        <fullName evidence="1">Carboxypeptidase regulatory-like domain-containing protein</fullName>
    </submittedName>
</protein>
<sequence>MPALSSSRCGLLVCQAEFAGLAHELGAPLTMCLPIRLLATVMLMWTFTAIAQANAETGQGAAVQGTISDSTGRPLPNVTVLLEPGGRRTTSSPTGSFLFPGLRGGQYTLTLRLVGHRQRVDVIVVPPTGTTRVRMQLERLPQVLDAVRVVDQNTCAITSLDGFECRRRAGIGHFRDAGELRSMRPQYWADMLDGMPGIRRIPRNGRYGHDLRAGVEPSRCLVELWNGQPRLEATDDDGVTFYPDELWLPNDVVAIEYYDEPAKIPTRYKPLAWPVLAPESCRLLIYWMRGAAPALRDTTQNTR</sequence>
<dbReference type="Gene3D" id="2.60.40.1120">
    <property type="entry name" value="Carboxypeptidase-like, regulatory domain"/>
    <property type="match status" value="1"/>
</dbReference>
<dbReference type="SUPFAM" id="SSF49452">
    <property type="entry name" value="Starch-binding domain-like"/>
    <property type="match status" value="1"/>
</dbReference>
<dbReference type="EMBL" id="DPIY01000009">
    <property type="protein sequence ID" value="HCT57541.1"/>
    <property type="molecule type" value="Genomic_DNA"/>
</dbReference>
<proteinExistence type="predicted"/>
<organism evidence="1 2">
    <name type="scientific">Gemmatimonas aurantiaca</name>
    <dbReference type="NCBI Taxonomy" id="173480"/>
    <lineage>
        <taxon>Bacteria</taxon>
        <taxon>Pseudomonadati</taxon>
        <taxon>Gemmatimonadota</taxon>
        <taxon>Gemmatimonadia</taxon>
        <taxon>Gemmatimonadales</taxon>
        <taxon>Gemmatimonadaceae</taxon>
        <taxon>Gemmatimonas</taxon>
    </lineage>
</organism>
<dbReference type="GO" id="GO:0004180">
    <property type="term" value="F:carboxypeptidase activity"/>
    <property type="evidence" value="ECO:0007669"/>
    <property type="project" value="UniProtKB-KW"/>
</dbReference>
<comment type="caution">
    <text evidence="1">The sequence shown here is derived from an EMBL/GenBank/DDBJ whole genome shotgun (WGS) entry which is preliminary data.</text>
</comment>
<dbReference type="GO" id="GO:0030246">
    <property type="term" value="F:carbohydrate binding"/>
    <property type="evidence" value="ECO:0007669"/>
    <property type="project" value="InterPro"/>
</dbReference>
<reference evidence="1 2" key="1">
    <citation type="journal article" date="2018" name="Nat. Biotechnol.">
        <title>A standardized bacterial taxonomy based on genome phylogeny substantially revises the tree of life.</title>
        <authorList>
            <person name="Parks D.H."/>
            <person name="Chuvochina M."/>
            <person name="Waite D.W."/>
            <person name="Rinke C."/>
            <person name="Skarshewski A."/>
            <person name="Chaumeil P.A."/>
            <person name="Hugenholtz P."/>
        </authorList>
    </citation>
    <scope>NUCLEOTIDE SEQUENCE [LARGE SCALE GENOMIC DNA]</scope>
    <source>
        <strain evidence="1">UBA8844</strain>
    </source>
</reference>
<dbReference type="Proteomes" id="UP000264071">
    <property type="component" value="Unassembled WGS sequence"/>
</dbReference>
<accession>A0A3D4V8W4</accession>
<keyword evidence="1" id="KW-0121">Carboxypeptidase</keyword>
<dbReference type="Pfam" id="PF13620">
    <property type="entry name" value="CarboxypepD_reg"/>
    <property type="match status" value="1"/>
</dbReference>
<name>A0A3D4V8W4_9BACT</name>
<evidence type="ECO:0000313" key="1">
    <source>
        <dbReference type="EMBL" id="HCT57541.1"/>
    </source>
</evidence>
<keyword evidence="1" id="KW-0378">Hydrolase</keyword>
<evidence type="ECO:0000313" key="2">
    <source>
        <dbReference type="Proteomes" id="UP000264071"/>
    </source>
</evidence>
<gene>
    <name evidence="1" type="ORF">DGD08_10110</name>
</gene>